<organism evidence="4">
    <name type="scientific">Naegleria gruberi</name>
    <name type="common">Amoeba</name>
    <dbReference type="NCBI Taxonomy" id="5762"/>
    <lineage>
        <taxon>Eukaryota</taxon>
        <taxon>Discoba</taxon>
        <taxon>Heterolobosea</taxon>
        <taxon>Tetramitia</taxon>
        <taxon>Eutetramitia</taxon>
        <taxon>Vahlkampfiidae</taxon>
        <taxon>Naegleria</taxon>
    </lineage>
</organism>
<dbReference type="RefSeq" id="XP_002680075.1">
    <property type="nucleotide sequence ID" value="XM_002680029.1"/>
</dbReference>
<dbReference type="OrthoDB" id="10256779at2759"/>
<dbReference type="Gene3D" id="1.25.40.10">
    <property type="entry name" value="Tetratricopeptide repeat domain"/>
    <property type="match status" value="3"/>
</dbReference>
<dbReference type="OMA" id="CVNDNTE"/>
<dbReference type="AlphaFoldDB" id="D2V790"/>
<evidence type="ECO:0000256" key="1">
    <source>
        <dbReference type="ARBA" id="ARBA00022737"/>
    </source>
</evidence>
<dbReference type="PANTHER" id="PTHR44858:SF1">
    <property type="entry name" value="UDP-N-ACETYLGLUCOSAMINE--PEPTIDE N-ACETYLGLUCOSAMINYLTRANSFERASE SPINDLY-RELATED"/>
    <property type="match status" value="1"/>
</dbReference>
<keyword evidence="4" id="KW-1185">Reference proteome</keyword>
<dbReference type="PANTHER" id="PTHR44858">
    <property type="entry name" value="TETRATRICOPEPTIDE REPEAT PROTEIN 6"/>
    <property type="match status" value="1"/>
</dbReference>
<name>D2V790_NAEGR</name>
<gene>
    <name evidence="3" type="ORF">NAEGRDRAFT_64712</name>
</gene>
<accession>D2V790</accession>
<dbReference type="VEuPathDB" id="AmoebaDB:NAEGRDRAFT_64712"/>
<reference evidence="3 4" key="1">
    <citation type="journal article" date="2010" name="Cell">
        <title>The genome of Naegleria gruberi illuminates early eukaryotic versatility.</title>
        <authorList>
            <person name="Fritz-Laylin L.K."/>
            <person name="Prochnik S.E."/>
            <person name="Ginger M.L."/>
            <person name="Dacks J.B."/>
            <person name="Carpenter M.L."/>
            <person name="Field M.C."/>
            <person name="Kuo A."/>
            <person name="Paredez A."/>
            <person name="Chapman J."/>
            <person name="Pham J."/>
            <person name="Shu S."/>
            <person name="Neupane R."/>
            <person name="Cipriano M."/>
            <person name="Mancuso J."/>
            <person name="Tu H."/>
            <person name="Salamov A."/>
            <person name="Lindquist E."/>
            <person name="Shapiro H."/>
            <person name="Lucas S."/>
            <person name="Grigoriev I.V."/>
            <person name="Cande W.Z."/>
            <person name="Fulton C."/>
            <person name="Rokhsar D.S."/>
            <person name="Dawson S.C."/>
        </authorList>
    </citation>
    <scope>NUCLEOTIDE SEQUENCE [LARGE SCALE GENOMIC DNA]</scope>
    <source>
        <strain evidence="3 4">NEG-M</strain>
    </source>
</reference>
<dbReference type="SUPFAM" id="SSF48452">
    <property type="entry name" value="TPR-like"/>
    <property type="match status" value="2"/>
</dbReference>
<evidence type="ECO:0000256" key="2">
    <source>
        <dbReference type="ARBA" id="ARBA00022803"/>
    </source>
</evidence>
<evidence type="ECO:0000313" key="3">
    <source>
        <dbReference type="EMBL" id="EFC47331.1"/>
    </source>
</evidence>
<dbReference type="GeneID" id="8848980"/>
<keyword evidence="2" id="KW-0802">TPR repeat</keyword>
<dbReference type="InParanoid" id="D2V790"/>
<keyword evidence="1" id="KW-0677">Repeat</keyword>
<dbReference type="SMART" id="SM00028">
    <property type="entry name" value="TPR"/>
    <property type="match status" value="4"/>
</dbReference>
<dbReference type="Proteomes" id="UP000006671">
    <property type="component" value="Unassembled WGS sequence"/>
</dbReference>
<proteinExistence type="predicted"/>
<evidence type="ECO:0000313" key="4">
    <source>
        <dbReference type="Proteomes" id="UP000006671"/>
    </source>
</evidence>
<dbReference type="InterPro" id="IPR050498">
    <property type="entry name" value="Ycf3"/>
</dbReference>
<dbReference type="InterPro" id="IPR011990">
    <property type="entry name" value="TPR-like_helical_dom_sf"/>
</dbReference>
<dbReference type="InterPro" id="IPR019734">
    <property type="entry name" value="TPR_rpt"/>
</dbReference>
<dbReference type="EMBL" id="GG738855">
    <property type="protein sequence ID" value="EFC47331.1"/>
    <property type="molecule type" value="Genomic_DNA"/>
</dbReference>
<sequence length="479" mass="55269">MKKIGQSILRLNRLYKTSSSLTFFGNTRVQLKTFSLHHGGVVLNQKPGLSNKAIDTNPNLKPEKPSHLIQAPFHESILSKKISDAAKNAEEFWVLDNKDAIKYLEKKIVTFSEEIDESDEHYQVSIYKLKELLGTMFFSLGEYEKSKPLFEELRSFYLEQCEKIPTESLTKYEISDICVNLHDCYVATGNINEANQILEKSLELCENRSVLASTIIEKLSYNLLSISQDKRYDLSQKTDMLKEGIKLVSGAIEKDDTHCGLLYAKGIFLEELSKILPITRVEERENYLKEAVSCYDKILKIDPTEYHAEMNAGDCHSKLGNDQVALSFYNRFIDHFNLFVKDCVAKGNNIDFNAVYVDILVKLGIAYTKYEDHEMARSHFAYCMEYIDTCLKKNPANAQILKQYKVNALNKRGLSYFRKKEYWKCVNDNTEAINIDNTFFPAFRDRCEAYEALGQTELAKEDRTMAEYLKRKYVANVMF</sequence>
<protein>
    <submittedName>
        <fullName evidence="3">Predicted protein</fullName>
    </submittedName>
</protein>
<dbReference type="KEGG" id="ngr:NAEGRDRAFT_64712"/>